<comment type="caution">
    <text evidence="2">The sequence shown here is derived from an EMBL/GenBank/DDBJ whole genome shotgun (WGS) entry which is preliminary data.</text>
</comment>
<dbReference type="InterPro" id="IPR016187">
    <property type="entry name" value="CTDL_fold"/>
</dbReference>
<evidence type="ECO:0000256" key="1">
    <source>
        <dbReference type="SAM" id="SignalP"/>
    </source>
</evidence>
<keyword evidence="1" id="KW-0732">Signal</keyword>
<dbReference type="InterPro" id="IPR016186">
    <property type="entry name" value="C-type_lectin-like/link_sf"/>
</dbReference>
<dbReference type="AlphaFoldDB" id="A0AAD4R3J7"/>
<protein>
    <recommendedName>
        <fullName evidence="4">C-type lectin domain-containing protein</fullName>
    </recommendedName>
</protein>
<sequence>MVFLFIFATFLLKLTEIAAETSETAPPTKPTRYSVECPPLHIDVGIYQRCLKYEPVALDYDAAHKKCLKDGGALAAAAPGMSGLDKMEAEVKQHQAQSNSSEYSAWIVREHPPEGESAWDPHCLTFKDGVQKCDGSSHEKLPYFCERYKYSPCGEQEGWSFRDNTCYKVIIGKKPILVNDFVDLSHAATILCRDIGTFDEDGWSDTYLAKVDSRSKNELVIDMLEKAGVKNAWIGLDMNREVTGDHEWYGHWMNKASEGFTDESYLSQEEQHGRYPWAPDEPQGSDLGSASVFFSRNVYLSKIDGQWLWKVSQIFEKLEAVVCSRPFTIKPVGPKNLR</sequence>
<evidence type="ECO:0008006" key="4">
    <source>
        <dbReference type="Google" id="ProtNLM"/>
    </source>
</evidence>
<proteinExistence type="predicted"/>
<feature type="chain" id="PRO_5042193568" description="C-type lectin domain-containing protein" evidence="1">
    <location>
        <begin position="20"/>
        <end position="338"/>
    </location>
</feature>
<dbReference type="EMBL" id="JAKKPZ010000042">
    <property type="protein sequence ID" value="KAI1707200.1"/>
    <property type="molecule type" value="Genomic_DNA"/>
</dbReference>
<dbReference type="Gene3D" id="3.10.100.10">
    <property type="entry name" value="Mannose-Binding Protein A, subunit A"/>
    <property type="match status" value="1"/>
</dbReference>
<evidence type="ECO:0000313" key="2">
    <source>
        <dbReference type="EMBL" id="KAI1707200.1"/>
    </source>
</evidence>
<reference evidence="2" key="1">
    <citation type="submission" date="2022-01" db="EMBL/GenBank/DDBJ databases">
        <title>Genome Sequence Resource for Two Populations of Ditylenchus destructor, the Migratory Endoparasitic Phytonematode.</title>
        <authorList>
            <person name="Zhang H."/>
            <person name="Lin R."/>
            <person name="Xie B."/>
        </authorList>
    </citation>
    <scope>NUCLEOTIDE SEQUENCE</scope>
    <source>
        <strain evidence="2">BazhouSP</strain>
    </source>
</reference>
<evidence type="ECO:0000313" key="3">
    <source>
        <dbReference type="Proteomes" id="UP001201812"/>
    </source>
</evidence>
<dbReference type="SUPFAM" id="SSF56436">
    <property type="entry name" value="C-type lectin-like"/>
    <property type="match status" value="1"/>
</dbReference>
<gene>
    <name evidence="2" type="ORF">DdX_12578</name>
</gene>
<keyword evidence="3" id="KW-1185">Reference proteome</keyword>
<feature type="signal peptide" evidence="1">
    <location>
        <begin position="1"/>
        <end position="19"/>
    </location>
</feature>
<accession>A0AAD4R3J7</accession>
<organism evidence="2 3">
    <name type="scientific">Ditylenchus destructor</name>
    <dbReference type="NCBI Taxonomy" id="166010"/>
    <lineage>
        <taxon>Eukaryota</taxon>
        <taxon>Metazoa</taxon>
        <taxon>Ecdysozoa</taxon>
        <taxon>Nematoda</taxon>
        <taxon>Chromadorea</taxon>
        <taxon>Rhabditida</taxon>
        <taxon>Tylenchina</taxon>
        <taxon>Tylenchomorpha</taxon>
        <taxon>Sphaerularioidea</taxon>
        <taxon>Anguinidae</taxon>
        <taxon>Anguininae</taxon>
        <taxon>Ditylenchus</taxon>
    </lineage>
</organism>
<name>A0AAD4R3J7_9BILA</name>
<dbReference type="Proteomes" id="UP001201812">
    <property type="component" value="Unassembled WGS sequence"/>
</dbReference>
<dbReference type="CDD" id="cd00037">
    <property type="entry name" value="CLECT"/>
    <property type="match status" value="1"/>
</dbReference>